<dbReference type="AlphaFoldDB" id="A0AAW1UQA3"/>
<dbReference type="Proteomes" id="UP001431783">
    <property type="component" value="Unassembled WGS sequence"/>
</dbReference>
<sequence length="146" mass="16578">MIRMILLLTLFSQNVSLNVEEQAVEVIENLGASVKNIEEKSKDLSFSLSIIKDIAKEFCIETSKYCTNLDVIKNPKIIYTLIHEYWEGFYGAICDVTNNFMFLIYDLCSFVENLSSALTKIATVIYISAKTTKAIVVGINMIFRLQ</sequence>
<organism evidence="2 3">
    <name type="scientific">Henosepilachna vigintioctopunctata</name>
    <dbReference type="NCBI Taxonomy" id="420089"/>
    <lineage>
        <taxon>Eukaryota</taxon>
        <taxon>Metazoa</taxon>
        <taxon>Ecdysozoa</taxon>
        <taxon>Arthropoda</taxon>
        <taxon>Hexapoda</taxon>
        <taxon>Insecta</taxon>
        <taxon>Pterygota</taxon>
        <taxon>Neoptera</taxon>
        <taxon>Endopterygota</taxon>
        <taxon>Coleoptera</taxon>
        <taxon>Polyphaga</taxon>
        <taxon>Cucujiformia</taxon>
        <taxon>Coccinelloidea</taxon>
        <taxon>Coccinellidae</taxon>
        <taxon>Epilachninae</taxon>
        <taxon>Epilachnini</taxon>
        <taxon>Henosepilachna</taxon>
    </lineage>
</organism>
<evidence type="ECO:0000313" key="3">
    <source>
        <dbReference type="Proteomes" id="UP001431783"/>
    </source>
</evidence>
<reference evidence="2 3" key="1">
    <citation type="submission" date="2023-03" db="EMBL/GenBank/DDBJ databases">
        <title>Genome insight into feeding habits of ladybird beetles.</title>
        <authorList>
            <person name="Li H.-S."/>
            <person name="Huang Y.-H."/>
            <person name="Pang H."/>
        </authorList>
    </citation>
    <scope>NUCLEOTIDE SEQUENCE [LARGE SCALE GENOMIC DNA]</scope>
    <source>
        <strain evidence="2">SYSU_2023b</strain>
        <tissue evidence="2">Whole body</tissue>
    </source>
</reference>
<keyword evidence="1" id="KW-0732">Signal</keyword>
<feature type="chain" id="PRO_5043318170" evidence="1">
    <location>
        <begin position="17"/>
        <end position="146"/>
    </location>
</feature>
<gene>
    <name evidence="2" type="ORF">WA026_017185</name>
</gene>
<protein>
    <submittedName>
        <fullName evidence="2">Uncharacterized protein</fullName>
    </submittedName>
</protein>
<proteinExistence type="predicted"/>
<keyword evidence="3" id="KW-1185">Reference proteome</keyword>
<dbReference type="EMBL" id="JARQZJ010000070">
    <property type="protein sequence ID" value="KAK9881669.1"/>
    <property type="molecule type" value="Genomic_DNA"/>
</dbReference>
<comment type="caution">
    <text evidence="2">The sequence shown here is derived from an EMBL/GenBank/DDBJ whole genome shotgun (WGS) entry which is preliminary data.</text>
</comment>
<accession>A0AAW1UQA3</accession>
<name>A0AAW1UQA3_9CUCU</name>
<evidence type="ECO:0000256" key="1">
    <source>
        <dbReference type="SAM" id="SignalP"/>
    </source>
</evidence>
<evidence type="ECO:0000313" key="2">
    <source>
        <dbReference type="EMBL" id="KAK9881669.1"/>
    </source>
</evidence>
<feature type="signal peptide" evidence="1">
    <location>
        <begin position="1"/>
        <end position="16"/>
    </location>
</feature>